<comment type="caution">
    <text evidence="1">The sequence shown here is derived from an EMBL/GenBank/DDBJ whole genome shotgun (WGS) entry which is preliminary data.</text>
</comment>
<sequence length="76" mass="8579">MVRELDEVSPTIPMHIFEFVNFSDLTERVRSDVPLTDVWGRIASIGPVQTKIANGISVNTLQIDLELQVRVCLIEL</sequence>
<dbReference type="AlphaFoldDB" id="A0A1R3FXH9"/>
<protein>
    <submittedName>
        <fullName evidence="1">Uncharacterized protein</fullName>
    </submittedName>
</protein>
<dbReference type="InterPro" id="IPR012340">
    <property type="entry name" value="NA-bd_OB-fold"/>
</dbReference>
<evidence type="ECO:0000313" key="2">
    <source>
        <dbReference type="Proteomes" id="UP000187203"/>
    </source>
</evidence>
<gene>
    <name evidence="1" type="ORF">COLO4_38029</name>
</gene>
<dbReference type="Gene3D" id="2.40.50.140">
    <property type="entry name" value="Nucleic acid-binding proteins"/>
    <property type="match status" value="1"/>
</dbReference>
<dbReference type="OrthoDB" id="1915393at2759"/>
<dbReference type="Proteomes" id="UP000187203">
    <property type="component" value="Unassembled WGS sequence"/>
</dbReference>
<accession>A0A1R3FXH9</accession>
<evidence type="ECO:0000313" key="1">
    <source>
        <dbReference type="EMBL" id="OMO50551.1"/>
    </source>
</evidence>
<proteinExistence type="predicted"/>
<reference evidence="2" key="1">
    <citation type="submission" date="2013-09" db="EMBL/GenBank/DDBJ databases">
        <title>Corchorus olitorius genome sequencing.</title>
        <authorList>
            <person name="Alam M."/>
            <person name="Haque M.S."/>
            <person name="Islam M.S."/>
            <person name="Emdad E.M."/>
            <person name="Islam M.M."/>
            <person name="Ahmed B."/>
            <person name="Halim A."/>
            <person name="Hossen Q.M.M."/>
            <person name="Hossain M.Z."/>
            <person name="Ahmed R."/>
            <person name="Khan M.M."/>
            <person name="Islam R."/>
            <person name="Rashid M.M."/>
            <person name="Khan S.A."/>
            <person name="Rahman M.S."/>
            <person name="Alam M."/>
            <person name="Yahiya A.S."/>
            <person name="Khan M.S."/>
            <person name="Azam M.S."/>
            <person name="Haque T."/>
            <person name="Lashkar M.Z.H."/>
            <person name="Akhand A.I."/>
            <person name="Morshed G."/>
            <person name="Roy S."/>
            <person name="Uddin K.S."/>
            <person name="Rabeya T."/>
            <person name="Hossain A.S."/>
            <person name="Chowdhury A."/>
            <person name="Snigdha A.R."/>
            <person name="Mortoza M.S."/>
            <person name="Matin S.A."/>
            <person name="Hoque S.M.E."/>
            <person name="Islam M.K."/>
            <person name="Roy D.K."/>
            <person name="Haider R."/>
            <person name="Moosa M.M."/>
            <person name="Elias S.M."/>
            <person name="Hasan A.M."/>
            <person name="Jahan S."/>
            <person name="Shafiuddin M."/>
            <person name="Mahmood N."/>
            <person name="Shommy N.S."/>
        </authorList>
    </citation>
    <scope>NUCLEOTIDE SEQUENCE [LARGE SCALE GENOMIC DNA]</scope>
    <source>
        <strain evidence="2">cv. O-4</strain>
    </source>
</reference>
<keyword evidence="2" id="KW-1185">Reference proteome</keyword>
<dbReference type="EMBL" id="AWUE01024505">
    <property type="protein sequence ID" value="OMO50551.1"/>
    <property type="molecule type" value="Genomic_DNA"/>
</dbReference>
<name>A0A1R3FXH9_9ROSI</name>
<organism evidence="1 2">
    <name type="scientific">Corchorus olitorius</name>
    <dbReference type="NCBI Taxonomy" id="93759"/>
    <lineage>
        <taxon>Eukaryota</taxon>
        <taxon>Viridiplantae</taxon>
        <taxon>Streptophyta</taxon>
        <taxon>Embryophyta</taxon>
        <taxon>Tracheophyta</taxon>
        <taxon>Spermatophyta</taxon>
        <taxon>Magnoliopsida</taxon>
        <taxon>eudicotyledons</taxon>
        <taxon>Gunneridae</taxon>
        <taxon>Pentapetalae</taxon>
        <taxon>rosids</taxon>
        <taxon>malvids</taxon>
        <taxon>Malvales</taxon>
        <taxon>Malvaceae</taxon>
        <taxon>Grewioideae</taxon>
        <taxon>Apeibeae</taxon>
        <taxon>Corchorus</taxon>
    </lineage>
</organism>